<dbReference type="SMART" id="SM00978">
    <property type="entry name" value="Tim44"/>
    <property type="match status" value="1"/>
</dbReference>
<feature type="compositionally biased region" description="Low complexity" evidence="1">
    <location>
        <begin position="161"/>
        <end position="175"/>
    </location>
</feature>
<dbReference type="EMBL" id="ALAO01000396">
    <property type="protein sequence ID" value="EKO37561.1"/>
    <property type="molecule type" value="Genomic_DNA"/>
</dbReference>
<keyword evidence="2" id="KW-1133">Transmembrane helix</keyword>
<feature type="domain" description="Tim44-like" evidence="3">
    <location>
        <begin position="169"/>
        <end position="299"/>
    </location>
</feature>
<protein>
    <recommendedName>
        <fullName evidence="3">Tim44-like domain-containing protein</fullName>
    </recommendedName>
</protein>
<evidence type="ECO:0000313" key="4">
    <source>
        <dbReference type="EMBL" id="EKO37561.1"/>
    </source>
</evidence>
<comment type="caution">
    <text evidence="4">The sequence shown here is derived from an EMBL/GenBank/DDBJ whole genome shotgun (WGS) entry which is preliminary data.</text>
</comment>
<reference evidence="4 5" key="1">
    <citation type="submission" date="2012-07" db="EMBL/GenBank/DDBJ databases">
        <title>Draft genome sequence of Desulfovibrio magneticus str. Maddingley MBC34 obtained from a metagenomic sequence of a methanogenic enrichment isolated from coal-seam formation water in Victoria, Australia.</title>
        <authorList>
            <person name="Greenfield P."/>
            <person name="Hendry P."/>
            <person name="Li D."/>
            <person name="Rosewarne C.P."/>
            <person name="Tran-Dinh N."/>
            <person name="Elbourne L.D.H."/>
            <person name="Paulsen I.T."/>
            <person name="Midgley D.J."/>
        </authorList>
    </citation>
    <scope>NUCLEOTIDE SEQUENCE [LARGE SCALE GENOMIC DNA]</scope>
    <source>
        <strain evidence="5">Maddingley MBC34</strain>
    </source>
</reference>
<dbReference type="PATRIC" id="fig|1206767.3.peg.3663"/>
<sequence length="300" mass="32190">GGLRPPDPPHGKNGQRRDDADWRFACGAATRARRIDLAHGLCHYQTMKNHAMPSAKAAMQMAASAAVLVPATAQAAADASLDSGNLLINLILLGLAMFVLFRVLSGRRGKNGDQPQTPPRSDYQDDRDDDAPPQDQPARRGPDMYTNAQAAWDRLRSPDKQPAAPAQTGGQAATPVPANAPAGSDEEFLAGAKMAYSRIAASLAGRDFADLASFVSPAYLAELQNTLPQTPAGRPDILLINAAVAERRETAGRTVMVVDYDVLARQPGATENTTLRERWTFSRDNAAPGANWLLDAMERR</sequence>
<feature type="region of interest" description="Disordered" evidence="1">
    <location>
        <begin position="107"/>
        <end position="184"/>
    </location>
</feature>
<accession>K6GKQ0</accession>
<dbReference type="Proteomes" id="UP000006272">
    <property type="component" value="Unassembled WGS sequence"/>
</dbReference>
<evidence type="ECO:0000256" key="2">
    <source>
        <dbReference type="SAM" id="Phobius"/>
    </source>
</evidence>
<evidence type="ECO:0000313" key="5">
    <source>
        <dbReference type="Proteomes" id="UP000006272"/>
    </source>
</evidence>
<dbReference type="InterPro" id="IPR007379">
    <property type="entry name" value="Tim44-like_dom"/>
</dbReference>
<feature type="non-terminal residue" evidence="4">
    <location>
        <position position="1"/>
    </location>
</feature>
<feature type="transmembrane region" description="Helical" evidence="2">
    <location>
        <begin position="83"/>
        <end position="104"/>
    </location>
</feature>
<keyword evidence="2" id="KW-0812">Transmembrane</keyword>
<evidence type="ECO:0000256" key="1">
    <source>
        <dbReference type="SAM" id="MobiDB-lite"/>
    </source>
</evidence>
<organism evidence="4 5">
    <name type="scientific">Solidesulfovibrio magneticus str. Maddingley MBC34</name>
    <dbReference type="NCBI Taxonomy" id="1206767"/>
    <lineage>
        <taxon>Bacteria</taxon>
        <taxon>Pseudomonadati</taxon>
        <taxon>Thermodesulfobacteriota</taxon>
        <taxon>Desulfovibrionia</taxon>
        <taxon>Desulfovibrionales</taxon>
        <taxon>Desulfovibrionaceae</taxon>
        <taxon>Solidesulfovibrio</taxon>
    </lineage>
</organism>
<dbReference type="AlphaFoldDB" id="K6GKQ0"/>
<proteinExistence type="predicted"/>
<keyword evidence="2" id="KW-0472">Membrane</keyword>
<gene>
    <name evidence="4" type="ORF">B193_3766</name>
</gene>
<name>K6GKQ0_9BACT</name>
<evidence type="ECO:0000259" key="3">
    <source>
        <dbReference type="SMART" id="SM00978"/>
    </source>
</evidence>